<dbReference type="InterPro" id="IPR011335">
    <property type="entry name" value="Restrct_endonuc-II-like"/>
</dbReference>
<dbReference type="OrthoDB" id="3173471at2"/>
<sequence>MLPVPPELRHRPFSLAEAQARGLTRRALGGARFVRVFRGVYALAGLTMGLREWLLAALLAAPSDAAVSHRTALAWYGLDLSGGSDGRLHLSTRQNAVCREPRIRIHRRLHSISTRDVRGVPVTSPERTFVDCATQFTLVQLVAAADWLIHQRLTTRDRLATYCETRHLDGVAAARRALDHVGPESRSPMESFVRMLLALGGLPVPVCNLDVHDERGIFLACTDFAWPHLRVAVEYDGRWHEGQRQRVRDRDRREYLESQGWSVIVLVDRDLRVPVDILRRIDRRLRDHGHTGPAPRLTFDDAALFAPGAF</sequence>
<keyword evidence="3" id="KW-1185">Reference proteome</keyword>
<evidence type="ECO:0000313" key="3">
    <source>
        <dbReference type="Proteomes" id="UP000321769"/>
    </source>
</evidence>
<reference evidence="2 3" key="1">
    <citation type="submission" date="2019-07" db="EMBL/GenBank/DDBJ databases">
        <title>Whole genome shotgun sequence of Aeromicrobium flavum NBRC 107625.</title>
        <authorList>
            <person name="Hosoyama A."/>
            <person name="Uohara A."/>
            <person name="Ohji S."/>
            <person name="Ichikawa N."/>
        </authorList>
    </citation>
    <scope>NUCLEOTIDE SEQUENCE [LARGE SCALE GENOMIC DNA]</scope>
    <source>
        <strain evidence="2 3">NBRC 107625</strain>
    </source>
</reference>
<feature type="domain" description="DUF559" evidence="1">
    <location>
        <begin position="222"/>
        <end position="272"/>
    </location>
</feature>
<dbReference type="SUPFAM" id="SSF52980">
    <property type="entry name" value="Restriction endonuclease-like"/>
    <property type="match status" value="1"/>
</dbReference>
<evidence type="ECO:0000313" key="2">
    <source>
        <dbReference type="EMBL" id="GEO89332.1"/>
    </source>
</evidence>
<dbReference type="Proteomes" id="UP000321769">
    <property type="component" value="Unassembled WGS sequence"/>
</dbReference>
<protein>
    <recommendedName>
        <fullName evidence="1">DUF559 domain-containing protein</fullName>
    </recommendedName>
</protein>
<gene>
    <name evidence="2" type="ORF">AFL01nite_16590</name>
</gene>
<dbReference type="Pfam" id="PF04480">
    <property type="entry name" value="DUF559"/>
    <property type="match status" value="1"/>
</dbReference>
<organism evidence="2 3">
    <name type="scientific">Aeromicrobium flavum</name>
    <dbReference type="NCBI Taxonomy" id="416568"/>
    <lineage>
        <taxon>Bacteria</taxon>
        <taxon>Bacillati</taxon>
        <taxon>Actinomycetota</taxon>
        <taxon>Actinomycetes</taxon>
        <taxon>Propionibacteriales</taxon>
        <taxon>Nocardioidaceae</taxon>
        <taxon>Aeromicrobium</taxon>
    </lineage>
</organism>
<evidence type="ECO:0000259" key="1">
    <source>
        <dbReference type="Pfam" id="PF04480"/>
    </source>
</evidence>
<dbReference type="EMBL" id="BJZQ01000006">
    <property type="protein sequence ID" value="GEO89332.1"/>
    <property type="molecule type" value="Genomic_DNA"/>
</dbReference>
<comment type="caution">
    <text evidence="2">The sequence shown here is derived from an EMBL/GenBank/DDBJ whole genome shotgun (WGS) entry which is preliminary data.</text>
</comment>
<dbReference type="Gene3D" id="3.40.960.10">
    <property type="entry name" value="VSR Endonuclease"/>
    <property type="match status" value="1"/>
</dbReference>
<dbReference type="RefSeq" id="WP_146827204.1">
    <property type="nucleotide sequence ID" value="NZ_BAAAYQ010000005.1"/>
</dbReference>
<dbReference type="InterPro" id="IPR007569">
    <property type="entry name" value="DUF559"/>
</dbReference>
<proteinExistence type="predicted"/>
<name>A0A512HV56_9ACTN</name>
<dbReference type="AlphaFoldDB" id="A0A512HV56"/>
<accession>A0A512HV56</accession>